<dbReference type="Gene3D" id="3.40.50.2000">
    <property type="entry name" value="Glycogen Phosphorylase B"/>
    <property type="match status" value="1"/>
</dbReference>
<reference evidence="6 7" key="1">
    <citation type="journal article" date="2004" name="Science">
        <title>The genome of the diatom Thalassiosira pseudonana: ecology, evolution, and metabolism.</title>
        <authorList>
            <person name="Armbrust E.V."/>
            <person name="Berges J.A."/>
            <person name="Bowler C."/>
            <person name="Green B.R."/>
            <person name="Martinez D."/>
            <person name="Putnam N.H."/>
            <person name="Zhou S."/>
            <person name="Allen A.E."/>
            <person name="Apt K.E."/>
            <person name="Bechner M."/>
            <person name="Brzezinski M.A."/>
            <person name="Chaal B.K."/>
            <person name="Chiovitti A."/>
            <person name="Davis A.K."/>
            <person name="Demarest M.S."/>
            <person name="Detter J.C."/>
            <person name="Glavina T."/>
            <person name="Goodstein D."/>
            <person name="Hadi M.Z."/>
            <person name="Hellsten U."/>
            <person name="Hildebrand M."/>
            <person name="Jenkins B.D."/>
            <person name="Jurka J."/>
            <person name="Kapitonov V.V."/>
            <person name="Kroger N."/>
            <person name="Lau W.W."/>
            <person name="Lane T.W."/>
            <person name="Larimer F.W."/>
            <person name="Lippmeier J.C."/>
            <person name="Lucas S."/>
            <person name="Medina M."/>
            <person name="Montsant A."/>
            <person name="Obornik M."/>
            <person name="Parker M.S."/>
            <person name="Palenik B."/>
            <person name="Pazour G.J."/>
            <person name="Richardson P.M."/>
            <person name="Rynearson T.A."/>
            <person name="Saito M.A."/>
            <person name="Schwartz D.C."/>
            <person name="Thamatrakoln K."/>
            <person name="Valentin K."/>
            <person name="Vardi A."/>
            <person name="Wilkerson F.P."/>
            <person name="Rokhsar D.S."/>
        </authorList>
    </citation>
    <scope>NUCLEOTIDE SEQUENCE [LARGE SCALE GENOMIC DNA]</scope>
    <source>
        <strain evidence="6 7">CCMP1335</strain>
    </source>
</reference>
<evidence type="ECO:0000259" key="5">
    <source>
        <dbReference type="Pfam" id="PF13844"/>
    </source>
</evidence>
<dbReference type="AlphaFoldDB" id="B8CE38"/>
<feature type="domain" description="O-GlcNAc transferase C-terminal" evidence="5">
    <location>
        <begin position="2"/>
        <end position="178"/>
    </location>
</feature>
<dbReference type="EMBL" id="CM000651">
    <property type="protein sequence ID" value="EED88202.1"/>
    <property type="molecule type" value="Genomic_DNA"/>
</dbReference>
<evidence type="ECO:0000256" key="1">
    <source>
        <dbReference type="ARBA" id="ARBA00004922"/>
    </source>
</evidence>
<reference evidence="6 7" key="2">
    <citation type="journal article" date="2008" name="Nature">
        <title>The Phaeodactylum genome reveals the evolutionary history of diatom genomes.</title>
        <authorList>
            <person name="Bowler C."/>
            <person name="Allen A.E."/>
            <person name="Badger J.H."/>
            <person name="Grimwood J."/>
            <person name="Jabbari K."/>
            <person name="Kuo A."/>
            <person name="Maheswari U."/>
            <person name="Martens C."/>
            <person name="Maumus F."/>
            <person name="Otillar R.P."/>
            <person name="Rayko E."/>
            <person name="Salamov A."/>
            <person name="Vandepoele K."/>
            <person name="Beszteri B."/>
            <person name="Gruber A."/>
            <person name="Heijde M."/>
            <person name="Katinka M."/>
            <person name="Mock T."/>
            <person name="Valentin K."/>
            <person name="Verret F."/>
            <person name="Berges J.A."/>
            <person name="Brownlee C."/>
            <person name="Cadoret J.P."/>
            <person name="Chiovitti A."/>
            <person name="Choi C.J."/>
            <person name="Coesel S."/>
            <person name="De Martino A."/>
            <person name="Detter J.C."/>
            <person name="Durkin C."/>
            <person name="Falciatore A."/>
            <person name="Fournet J."/>
            <person name="Haruta M."/>
            <person name="Huysman M.J."/>
            <person name="Jenkins B.D."/>
            <person name="Jiroutova K."/>
            <person name="Jorgensen R.E."/>
            <person name="Joubert Y."/>
            <person name="Kaplan A."/>
            <person name="Kroger N."/>
            <person name="Kroth P.G."/>
            <person name="La Roche J."/>
            <person name="Lindquist E."/>
            <person name="Lommer M."/>
            <person name="Martin-Jezequel V."/>
            <person name="Lopez P.J."/>
            <person name="Lucas S."/>
            <person name="Mangogna M."/>
            <person name="McGinnis K."/>
            <person name="Medlin L.K."/>
            <person name="Montsant A."/>
            <person name="Oudot-Le Secq M.P."/>
            <person name="Napoli C."/>
            <person name="Obornik M."/>
            <person name="Parker M.S."/>
            <person name="Petit J.L."/>
            <person name="Porcel B.M."/>
            <person name="Poulsen N."/>
            <person name="Robison M."/>
            <person name="Rychlewski L."/>
            <person name="Rynearson T.A."/>
            <person name="Schmutz J."/>
            <person name="Shapiro H."/>
            <person name="Siaut M."/>
            <person name="Stanley M."/>
            <person name="Sussman M.R."/>
            <person name="Taylor A.R."/>
            <person name="Vardi A."/>
            <person name="von Dassow P."/>
            <person name="Vyverman W."/>
            <person name="Willis A."/>
            <person name="Wyrwicz L.S."/>
            <person name="Rokhsar D.S."/>
            <person name="Weissenbach J."/>
            <person name="Armbrust E.V."/>
            <person name="Green B.R."/>
            <person name="Van de Peer Y."/>
            <person name="Grigoriev I.V."/>
        </authorList>
    </citation>
    <scope>NUCLEOTIDE SEQUENCE [LARGE SCALE GENOMIC DNA]</scope>
    <source>
        <strain evidence="6 7">CCMP1335</strain>
    </source>
</reference>
<organism evidence="6 7">
    <name type="scientific">Thalassiosira pseudonana</name>
    <name type="common">Marine diatom</name>
    <name type="synonym">Cyclotella nana</name>
    <dbReference type="NCBI Taxonomy" id="35128"/>
    <lineage>
        <taxon>Eukaryota</taxon>
        <taxon>Sar</taxon>
        <taxon>Stramenopiles</taxon>
        <taxon>Ochrophyta</taxon>
        <taxon>Bacillariophyta</taxon>
        <taxon>Coscinodiscophyceae</taxon>
        <taxon>Thalassiosirophycidae</taxon>
        <taxon>Thalassiosirales</taxon>
        <taxon>Thalassiosiraceae</taxon>
        <taxon>Thalassiosira</taxon>
    </lineage>
</organism>
<dbReference type="Gene3D" id="3.40.50.11380">
    <property type="match status" value="1"/>
</dbReference>
<dbReference type="EC" id="2.4.1.-" evidence="6"/>
<dbReference type="PANTHER" id="PTHR44998:SF1">
    <property type="entry name" value="UDP-N-ACETYLGLUCOSAMINE--PEPTIDE N-ACETYLGLUCOSAMINYLTRANSFERASE 110 KDA SUBUNIT"/>
    <property type="match status" value="1"/>
</dbReference>
<dbReference type="FunFam" id="3.40.50.2000:FF:000070">
    <property type="entry name" value="probable UDP-N-acetylglucosamine--peptide N-acetylglucosaminyltransferase SEC"/>
    <property type="match status" value="1"/>
</dbReference>
<gene>
    <name evidence="6" type="ORF">THAPSDRAFT_264441</name>
</gene>
<keyword evidence="4" id="KW-0802">TPR repeat</keyword>
<keyword evidence="3" id="KW-0677">Repeat</keyword>
<dbReference type="GeneID" id="7453152"/>
<feature type="non-terminal residue" evidence="6">
    <location>
        <position position="1"/>
    </location>
</feature>
<dbReference type="PANTHER" id="PTHR44998">
    <property type="match status" value="1"/>
</dbReference>
<dbReference type="RefSeq" id="XP_002294368.1">
    <property type="nucleotide sequence ID" value="XM_002294332.1"/>
</dbReference>
<proteinExistence type="predicted"/>
<dbReference type="InterPro" id="IPR029489">
    <property type="entry name" value="OGT/SEC/SPY_C"/>
</dbReference>
<dbReference type="Pfam" id="PF13844">
    <property type="entry name" value="Glyco_transf_41"/>
    <property type="match status" value="2"/>
</dbReference>
<dbReference type="eggNOG" id="KOG4626">
    <property type="taxonomic scope" value="Eukaryota"/>
</dbReference>
<dbReference type="PaxDb" id="35128-Thaps264441"/>
<keyword evidence="6" id="KW-0328">Glycosyltransferase</keyword>
<dbReference type="GO" id="GO:0016757">
    <property type="term" value="F:glycosyltransferase activity"/>
    <property type="evidence" value="ECO:0007669"/>
    <property type="project" value="UniProtKB-KW"/>
</dbReference>
<sequence>KKIRIGYISPDFTSRHPLAFLMQHVFRYHDKSKFTINIYSVSSSEQDDGVEVKAIRESSDSFTYLSPSSMPPIELYQRLMQDELDVLVDLCGYAGTSVGNGGHQQRFPVHVSYMGFPASVGSSKVWDYSVFDQCVVPPEDELGIRKHYSEALVFMPHCYFVNSHKTVVGGKEDGIVLSSDDERVSLRQKYGIDPAAFVYCCHSRPDKIDPSTFRSWLRAIRRVISEQSGTDAPSPVLWLLRSGEEMEHNLRQLVVCEFGEDMQDCLVFAEVADRREHLKRLGCADLFLDTPAYNAHTLGCDALYVGVPMVSLLRNYDGNSKLASRVGASMLISASCEALIVSDMNEYEDMMVKCVSEKGWFNGVQERLSSSVVSSPLFDTERWVQNLEASLQTIVSLDTSDILPDIVVLDEEP</sequence>
<evidence type="ECO:0000256" key="3">
    <source>
        <dbReference type="ARBA" id="ARBA00022737"/>
    </source>
</evidence>
<accession>B8CE38</accession>
<evidence type="ECO:0000313" key="6">
    <source>
        <dbReference type="EMBL" id="EED88202.1"/>
    </source>
</evidence>
<keyword evidence="2 6" id="KW-0808">Transferase</keyword>
<dbReference type="Proteomes" id="UP000001449">
    <property type="component" value="Chromosome 17"/>
</dbReference>
<name>B8CE38_THAPS</name>
<feature type="domain" description="O-GlcNAc transferase C-terminal" evidence="5">
    <location>
        <begin position="184"/>
        <end position="387"/>
    </location>
</feature>
<evidence type="ECO:0000313" key="7">
    <source>
        <dbReference type="Proteomes" id="UP000001449"/>
    </source>
</evidence>
<evidence type="ECO:0000256" key="4">
    <source>
        <dbReference type="ARBA" id="ARBA00022803"/>
    </source>
</evidence>
<keyword evidence="7" id="KW-1185">Reference proteome</keyword>
<comment type="pathway">
    <text evidence="1">Protein modification; protein glycosylation.</text>
</comment>
<dbReference type="KEGG" id="tps:THAPSDRAFT_264441"/>
<dbReference type="OMA" id="CMASYIP"/>
<protein>
    <submittedName>
        <fullName evidence="6">O-linked GlcNAc transferase</fullName>
        <ecNumber evidence="6">2.4.1.-</ecNumber>
    </submittedName>
</protein>
<dbReference type="InParanoid" id="B8CE38"/>
<dbReference type="STRING" id="35128.B8CE38"/>
<evidence type="ECO:0000256" key="2">
    <source>
        <dbReference type="ARBA" id="ARBA00022679"/>
    </source>
</evidence>
<dbReference type="HOGENOM" id="CLU_001721_2_2_1"/>